<evidence type="ECO:0000256" key="1">
    <source>
        <dbReference type="ARBA" id="ARBA00000085"/>
    </source>
</evidence>
<keyword evidence="4" id="KW-0597">Phosphoprotein</keyword>
<dbReference type="SUPFAM" id="SSF55874">
    <property type="entry name" value="ATPase domain of HSP90 chaperone/DNA topoisomerase II/histidine kinase"/>
    <property type="match status" value="1"/>
</dbReference>
<keyword evidence="7" id="KW-0418">Kinase</keyword>
<evidence type="ECO:0000256" key="3">
    <source>
        <dbReference type="ARBA" id="ARBA00012438"/>
    </source>
</evidence>
<dbReference type="EC" id="2.7.13.3" evidence="3"/>
<feature type="domain" description="HAMP" evidence="13">
    <location>
        <begin position="190"/>
        <end position="243"/>
    </location>
</feature>
<evidence type="ECO:0000256" key="9">
    <source>
        <dbReference type="ARBA" id="ARBA00023012"/>
    </source>
</evidence>
<feature type="domain" description="Histidine kinase" evidence="12">
    <location>
        <begin position="251"/>
        <end position="463"/>
    </location>
</feature>
<dbReference type="InterPro" id="IPR004358">
    <property type="entry name" value="Sig_transdc_His_kin-like_C"/>
</dbReference>
<keyword evidence="5" id="KW-0808">Transferase</keyword>
<dbReference type="CDD" id="cd00082">
    <property type="entry name" value="HisKA"/>
    <property type="match status" value="1"/>
</dbReference>
<dbReference type="Gene3D" id="1.10.287.130">
    <property type="match status" value="1"/>
</dbReference>
<dbReference type="InterPro" id="IPR003661">
    <property type="entry name" value="HisK_dim/P_dom"/>
</dbReference>
<evidence type="ECO:0000259" key="13">
    <source>
        <dbReference type="PROSITE" id="PS50885"/>
    </source>
</evidence>
<reference evidence="14 15" key="1">
    <citation type="submission" date="2022-08" db="EMBL/GenBank/DDBJ databases">
        <title>Genome Sequence of the sulphate-reducing bacterium, Pseudodesulfovibrio sp. SYK.</title>
        <authorList>
            <person name="Kondo R."/>
            <person name="Kataoka T."/>
        </authorList>
    </citation>
    <scope>NUCLEOTIDE SEQUENCE [LARGE SCALE GENOMIC DNA]</scope>
    <source>
        <strain evidence="14 15">SYK</strain>
    </source>
</reference>
<feature type="transmembrane region" description="Helical" evidence="11">
    <location>
        <begin position="169"/>
        <end position="189"/>
    </location>
</feature>
<gene>
    <name evidence="14" type="ORF">SYK_16040</name>
</gene>
<dbReference type="InterPro" id="IPR005467">
    <property type="entry name" value="His_kinase_dom"/>
</dbReference>
<dbReference type="PROSITE" id="PS50109">
    <property type="entry name" value="HIS_KIN"/>
    <property type="match status" value="1"/>
</dbReference>
<comment type="subcellular location">
    <subcellularLocation>
        <location evidence="2">Membrane</location>
    </subcellularLocation>
</comment>
<dbReference type="PANTHER" id="PTHR45436:SF8">
    <property type="entry name" value="HISTIDINE KINASE"/>
    <property type="match status" value="1"/>
</dbReference>
<sequence length="463" mass="51967">MSSVIRKAKSHLLSFRLVAGYFLLFFLSTTTLFGLSVFLLDRYVTDMERQRVMEKVNFYQSLQSDNGFAKLVTELRRQHKTNRLGNVYIHLTDRDGKTIWQTIPEQLDELPSSLFSLPLTIKSGQWKNVDLPIFNDLDIYAYTLPGGQILNIGRTTERQEFLVESMRDMFAIVLLGIVLFGMAGGAFMAHQVLRPVRQLTKTVKKVSSGDMTSRVPIHKPKGEFDELAELVNAMLQRIETLMVAMRDALDNVGHDLRTPLARMKARIEQAVIEDTSPQRQRETLLDCAEEIERIDKLISMLMDIAEAETGQMRLNVESFPVADLLHDIAGLYDLIAEERGIELIVESEEVMLSADRQRMAQAIGNLTDNALKYTPEGGVVTLKASTSSDTIVLTVQDTGPGIPEKERKRIFDKLYRLDKSRSTKGLGLGLSLVRAVIIAHDGKIVVTEAPEGGSIFKVKLPSL</sequence>
<dbReference type="PROSITE" id="PS50885">
    <property type="entry name" value="HAMP"/>
    <property type="match status" value="1"/>
</dbReference>
<dbReference type="Proteomes" id="UP001317742">
    <property type="component" value="Chromosome"/>
</dbReference>
<dbReference type="Pfam" id="PF02518">
    <property type="entry name" value="HATPase_c"/>
    <property type="match status" value="1"/>
</dbReference>
<feature type="transmembrane region" description="Helical" evidence="11">
    <location>
        <begin position="20"/>
        <end position="40"/>
    </location>
</feature>
<evidence type="ECO:0000256" key="11">
    <source>
        <dbReference type="SAM" id="Phobius"/>
    </source>
</evidence>
<dbReference type="Pfam" id="PF00512">
    <property type="entry name" value="HisKA"/>
    <property type="match status" value="1"/>
</dbReference>
<dbReference type="InterPro" id="IPR050428">
    <property type="entry name" value="TCS_sensor_his_kinase"/>
</dbReference>
<evidence type="ECO:0000256" key="6">
    <source>
        <dbReference type="ARBA" id="ARBA00022692"/>
    </source>
</evidence>
<keyword evidence="10 11" id="KW-0472">Membrane</keyword>
<dbReference type="CDD" id="cd06225">
    <property type="entry name" value="HAMP"/>
    <property type="match status" value="1"/>
</dbReference>
<dbReference type="SUPFAM" id="SSF47384">
    <property type="entry name" value="Homodimeric domain of signal transducing histidine kinase"/>
    <property type="match status" value="1"/>
</dbReference>
<dbReference type="InterPro" id="IPR036097">
    <property type="entry name" value="HisK_dim/P_sf"/>
</dbReference>
<comment type="catalytic activity">
    <reaction evidence="1">
        <text>ATP + protein L-histidine = ADP + protein N-phospho-L-histidine.</text>
        <dbReference type="EC" id="2.7.13.3"/>
    </reaction>
</comment>
<protein>
    <recommendedName>
        <fullName evidence="3">histidine kinase</fullName>
        <ecNumber evidence="3">2.7.13.3</ecNumber>
    </recommendedName>
</protein>
<dbReference type="PRINTS" id="PR00344">
    <property type="entry name" value="BCTRLSENSOR"/>
</dbReference>
<evidence type="ECO:0000313" key="15">
    <source>
        <dbReference type="Proteomes" id="UP001317742"/>
    </source>
</evidence>
<keyword evidence="15" id="KW-1185">Reference proteome</keyword>
<dbReference type="SMART" id="SM00388">
    <property type="entry name" value="HisKA"/>
    <property type="match status" value="1"/>
</dbReference>
<dbReference type="RefSeq" id="WP_281763102.1">
    <property type="nucleotide sequence ID" value="NZ_AP026709.1"/>
</dbReference>
<dbReference type="Gene3D" id="3.30.565.10">
    <property type="entry name" value="Histidine kinase-like ATPase, C-terminal domain"/>
    <property type="match status" value="1"/>
</dbReference>
<dbReference type="InterPro" id="IPR036890">
    <property type="entry name" value="HATPase_C_sf"/>
</dbReference>
<dbReference type="EMBL" id="AP026709">
    <property type="protein sequence ID" value="BDQ37244.1"/>
    <property type="molecule type" value="Genomic_DNA"/>
</dbReference>
<dbReference type="SMART" id="SM00304">
    <property type="entry name" value="HAMP"/>
    <property type="match status" value="1"/>
</dbReference>
<accession>A0ABM8B101</accession>
<evidence type="ECO:0000256" key="2">
    <source>
        <dbReference type="ARBA" id="ARBA00004370"/>
    </source>
</evidence>
<evidence type="ECO:0000256" key="5">
    <source>
        <dbReference type="ARBA" id="ARBA00022679"/>
    </source>
</evidence>
<evidence type="ECO:0000256" key="4">
    <source>
        <dbReference type="ARBA" id="ARBA00022553"/>
    </source>
</evidence>
<evidence type="ECO:0000256" key="8">
    <source>
        <dbReference type="ARBA" id="ARBA00022989"/>
    </source>
</evidence>
<dbReference type="SUPFAM" id="SSF158472">
    <property type="entry name" value="HAMP domain-like"/>
    <property type="match status" value="1"/>
</dbReference>
<evidence type="ECO:0000313" key="14">
    <source>
        <dbReference type="EMBL" id="BDQ37244.1"/>
    </source>
</evidence>
<dbReference type="CDD" id="cd00075">
    <property type="entry name" value="HATPase"/>
    <property type="match status" value="1"/>
</dbReference>
<name>A0ABM8B101_9BACT</name>
<evidence type="ECO:0000256" key="7">
    <source>
        <dbReference type="ARBA" id="ARBA00022777"/>
    </source>
</evidence>
<keyword evidence="8 11" id="KW-1133">Transmembrane helix</keyword>
<dbReference type="PANTHER" id="PTHR45436">
    <property type="entry name" value="SENSOR HISTIDINE KINASE YKOH"/>
    <property type="match status" value="1"/>
</dbReference>
<dbReference type="SMART" id="SM00387">
    <property type="entry name" value="HATPase_c"/>
    <property type="match status" value="1"/>
</dbReference>
<evidence type="ECO:0000259" key="12">
    <source>
        <dbReference type="PROSITE" id="PS50109"/>
    </source>
</evidence>
<dbReference type="InterPro" id="IPR003660">
    <property type="entry name" value="HAMP_dom"/>
</dbReference>
<keyword evidence="6 11" id="KW-0812">Transmembrane</keyword>
<dbReference type="Pfam" id="PF00672">
    <property type="entry name" value="HAMP"/>
    <property type="match status" value="1"/>
</dbReference>
<dbReference type="Gene3D" id="6.10.340.10">
    <property type="match status" value="1"/>
</dbReference>
<dbReference type="InterPro" id="IPR003594">
    <property type="entry name" value="HATPase_dom"/>
</dbReference>
<proteinExistence type="predicted"/>
<organism evidence="14 15">
    <name type="scientific">Pseudodesulfovibrio nedwellii</name>
    <dbReference type="NCBI Taxonomy" id="2973072"/>
    <lineage>
        <taxon>Bacteria</taxon>
        <taxon>Pseudomonadati</taxon>
        <taxon>Thermodesulfobacteriota</taxon>
        <taxon>Desulfovibrionia</taxon>
        <taxon>Desulfovibrionales</taxon>
        <taxon>Desulfovibrionaceae</taxon>
    </lineage>
</organism>
<evidence type="ECO:0000256" key="10">
    <source>
        <dbReference type="ARBA" id="ARBA00023136"/>
    </source>
</evidence>
<keyword evidence="9" id="KW-0902">Two-component regulatory system</keyword>